<dbReference type="PANTHER" id="PTHR43362">
    <property type="entry name" value="MANNITOL DEHYDROGENASE DSF1-RELATED"/>
    <property type="match status" value="1"/>
</dbReference>
<dbReference type="GO" id="GO:0016616">
    <property type="term" value="F:oxidoreductase activity, acting on the CH-OH group of donors, NAD or NADP as acceptor"/>
    <property type="evidence" value="ECO:0007669"/>
    <property type="project" value="TreeGrafter"/>
</dbReference>
<feature type="domain" description="Mannitol dehydrogenase C-terminal" evidence="4">
    <location>
        <begin position="275"/>
        <end position="454"/>
    </location>
</feature>
<evidence type="ECO:0000256" key="2">
    <source>
        <dbReference type="ARBA" id="ARBA00023027"/>
    </source>
</evidence>
<dbReference type="InterPro" id="IPR000669">
    <property type="entry name" value="Mannitol_DH"/>
</dbReference>
<dbReference type="GO" id="GO:0019594">
    <property type="term" value="P:mannitol metabolic process"/>
    <property type="evidence" value="ECO:0007669"/>
    <property type="project" value="InterPro"/>
</dbReference>
<dbReference type="InterPro" id="IPR013328">
    <property type="entry name" value="6PGD_dom2"/>
</dbReference>
<name>A0A2W7QUY6_9BACT</name>
<dbReference type="AlphaFoldDB" id="A0A2W7QUY6"/>
<dbReference type="Pfam" id="PF08125">
    <property type="entry name" value="Mannitol_dh_C"/>
    <property type="match status" value="1"/>
</dbReference>
<gene>
    <name evidence="5" type="ORF">LV85_02549</name>
</gene>
<keyword evidence="1" id="KW-0560">Oxidoreductase</keyword>
<evidence type="ECO:0000259" key="3">
    <source>
        <dbReference type="Pfam" id="PF01232"/>
    </source>
</evidence>
<sequence length="480" mass="54019">MVLENNKYTQNDCTSRILHIGVGNFHRAHQAFYTHLLLKNGGANNWAICGVGMLKSDEVLFEKLRAQDLNYTLTVCGRTGKNEKHLISSIQELILAFQQPELVLAKIADPATKIISLTITEGGYNLDKSTNEFILDDPQIAFDLAHPSTPKTVFGFVAEGLRQRRASGSGGITILSCDNLQHNGNTAKAAFMSFIIAQDKDLSLWVEKNVSFPNSMVDRITPATTAEDVERLNEGSEFRDEAPVYCEDFIQWVIEDDFVAGRPAWETVGVQFTDDVTAFENMKLSLLNASHTLLSYPSFLLGYRKVDEAMADEDIVRFVREFMDTDITPNVPAPAGIDLEEYKQTLIERFANKAVSDQLSRLCFDGLSKFPVYIMPNLAKMIANQQNLKRVAFLIANYRHYLKYQEDDKQVSFQFAEPWITSVDKELIASEDPINFLGISAFKSIPLTTHNEFISPYLEYVDSIKKFGTRVTLQAILSNC</sequence>
<dbReference type="PANTHER" id="PTHR43362:SF1">
    <property type="entry name" value="MANNITOL DEHYDROGENASE 2-RELATED"/>
    <property type="match status" value="1"/>
</dbReference>
<dbReference type="SUPFAM" id="SSF48179">
    <property type="entry name" value="6-phosphogluconate dehydrogenase C-terminal domain-like"/>
    <property type="match status" value="1"/>
</dbReference>
<dbReference type="OrthoDB" id="9768714at2"/>
<dbReference type="EMBL" id="QKZT01000010">
    <property type="protein sequence ID" value="PZX51006.1"/>
    <property type="molecule type" value="Genomic_DNA"/>
</dbReference>
<evidence type="ECO:0000313" key="5">
    <source>
        <dbReference type="EMBL" id="PZX51006.1"/>
    </source>
</evidence>
<dbReference type="Gene3D" id="1.10.1040.10">
    <property type="entry name" value="N-(1-d-carboxylethyl)-l-norvaline Dehydrogenase, domain 2"/>
    <property type="match status" value="1"/>
</dbReference>
<evidence type="ECO:0000256" key="1">
    <source>
        <dbReference type="ARBA" id="ARBA00023002"/>
    </source>
</evidence>
<keyword evidence="2" id="KW-0520">NAD</keyword>
<proteinExistence type="predicted"/>
<evidence type="ECO:0000313" key="6">
    <source>
        <dbReference type="Proteomes" id="UP000248882"/>
    </source>
</evidence>
<dbReference type="InterPro" id="IPR013131">
    <property type="entry name" value="Mannitol_DH_N"/>
</dbReference>
<dbReference type="PROSITE" id="PS00974">
    <property type="entry name" value="MANNITOL_DHGENASE"/>
    <property type="match status" value="1"/>
</dbReference>
<dbReference type="Proteomes" id="UP000248882">
    <property type="component" value="Unassembled WGS sequence"/>
</dbReference>
<feature type="domain" description="Mannitol dehydrogenase N-terminal" evidence="3">
    <location>
        <begin position="16"/>
        <end position="266"/>
    </location>
</feature>
<reference evidence="5 6" key="1">
    <citation type="submission" date="2018-06" db="EMBL/GenBank/DDBJ databases">
        <title>Genomic Encyclopedia of Archaeal and Bacterial Type Strains, Phase II (KMG-II): from individual species to whole genera.</title>
        <authorList>
            <person name="Goeker M."/>
        </authorList>
    </citation>
    <scope>NUCLEOTIDE SEQUENCE [LARGE SCALE GENOMIC DNA]</scope>
    <source>
        <strain evidence="5 6">DSM 19830</strain>
    </source>
</reference>
<dbReference type="Pfam" id="PF01232">
    <property type="entry name" value="Mannitol_dh"/>
    <property type="match status" value="1"/>
</dbReference>
<dbReference type="PRINTS" id="PR00084">
    <property type="entry name" value="MTLDHDRGNASE"/>
</dbReference>
<dbReference type="InterPro" id="IPR050988">
    <property type="entry name" value="Mannitol_DH/Oxidoreductase"/>
</dbReference>
<dbReference type="InterPro" id="IPR036291">
    <property type="entry name" value="NAD(P)-bd_dom_sf"/>
</dbReference>
<dbReference type="RefSeq" id="WP_111319940.1">
    <property type="nucleotide sequence ID" value="NZ_QKZT01000010.1"/>
</dbReference>
<evidence type="ECO:0000259" key="4">
    <source>
        <dbReference type="Pfam" id="PF08125"/>
    </source>
</evidence>
<dbReference type="InterPro" id="IPR008927">
    <property type="entry name" value="6-PGluconate_DH-like_C_sf"/>
</dbReference>
<organism evidence="5 6">
    <name type="scientific">Algoriphagus chordae</name>
    <dbReference type="NCBI Taxonomy" id="237019"/>
    <lineage>
        <taxon>Bacteria</taxon>
        <taxon>Pseudomonadati</taxon>
        <taxon>Bacteroidota</taxon>
        <taxon>Cytophagia</taxon>
        <taxon>Cytophagales</taxon>
        <taxon>Cyclobacteriaceae</taxon>
        <taxon>Algoriphagus</taxon>
    </lineage>
</organism>
<protein>
    <submittedName>
        <fullName evidence="5">Mannitol 2-dehydrogenase</fullName>
    </submittedName>
</protein>
<dbReference type="InterPro" id="IPR013118">
    <property type="entry name" value="Mannitol_DH_C"/>
</dbReference>
<accession>A0A2W7QUY6</accession>
<keyword evidence="6" id="KW-1185">Reference proteome</keyword>
<comment type="caution">
    <text evidence="5">The sequence shown here is derived from an EMBL/GenBank/DDBJ whole genome shotgun (WGS) entry which is preliminary data.</text>
</comment>
<dbReference type="Gene3D" id="3.40.50.720">
    <property type="entry name" value="NAD(P)-binding Rossmann-like Domain"/>
    <property type="match status" value="1"/>
</dbReference>
<dbReference type="InterPro" id="IPR023027">
    <property type="entry name" value="Mannitol_DH_CS"/>
</dbReference>
<dbReference type="SUPFAM" id="SSF51735">
    <property type="entry name" value="NAD(P)-binding Rossmann-fold domains"/>
    <property type="match status" value="1"/>
</dbReference>